<reference evidence="4" key="2">
    <citation type="submission" date="2021-04" db="EMBL/GenBank/DDBJ databases">
        <authorList>
            <person name="Gilroy R."/>
        </authorList>
    </citation>
    <scope>NUCLEOTIDE SEQUENCE</scope>
    <source>
        <strain evidence="4">G3-2149</strain>
    </source>
</reference>
<keyword evidence="1 2" id="KW-0378">Hydrolase</keyword>
<evidence type="ECO:0000256" key="1">
    <source>
        <dbReference type="ARBA" id="ARBA00022801"/>
    </source>
</evidence>
<dbReference type="AlphaFoldDB" id="A0A9E2L8A8"/>
<feature type="domain" description="Nudix hydrolase" evidence="3">
    <location>
        <begin position="9"/>
        <end position="139"/>
    </location>
</feature>
<evidence type="ECO:0000313" key="4">
    <source>
        <dbReference type="EMBL" id="MBU3854416.1"/>
    </source>
</evidence>
<dbReference type="Proteomes" id="UP000823865">
    <property type="component" value="Unassembled WGS sequence"/>
</dbReference>
<dbReference type="Gene3D" id="3.90.79.10">
    <property type="entry name" value="Nucleoside Triphosphate Pyrophosphohydrolase"/>
    <property type="match status" value="1"/>
</dbReference>
<evidence type="ECO:0000313" key="5">
    <source>
        <dbReference type="Proteomes" id="UP000823865"/>
    </source>
</evidence>
<evidence type="ECO:0000259" key="3">
    <source>
        <dbReference type="PROSITE" id="PS51462"/>
    </source>
</evidence>
<organism evidence="4 5">
    <name type="scientific">Candidatus Paraprevotella stercoravium</name>
    <dbReference type="NCBI Taxonomy" id="2838725"/>
    <lineage>
        <taxon>Bacteria</taxon>
        <taxon>Pseudomonadati</taxon>
        <taxon>Bacteroidota</taxon>
        <taxon>Bacteroidia</taxon>
        <taxon>Bacteroidales</taxon>
        <taxon>Prevotellaceae</taxon>
        <taxon>Paraprevotella</taxon>
    </lineage>
</organism>
<dbReference type="CDD" id="cd18873">
    <property type="entry name" value="NUDIX_NadM_like"/>
    <property type="match status" value="1"/>
</dbReference>
<comment type="caution">
    <text evidence="4">The sequence shown here is derived from an EMBL/GenBank/DDBJ whole genome shotgun (WGS) entry which is preliminary data.</text>
</comment>
<reference evidence="4" key="1">
    <citation type="journal article" date="2021" name="PeerJ">
        <title>Extensive microbial diversity within the chicken gut microbiome revealed by metagenomics and culture.</title>
        <authorList>
            <person name="Gilroy R."/>
            <person name="Ravi A."/>
            <person name="Getino M."/>
            <person name="Pursley I."/>
            <person name="Horton D.L."/>
            <person name="Alikhan N.F."/>
            <person name="Baker D."/>
            <person name="Gharbi K."/>
            <person name="Hall N."/>
            <person name="Watson M."/>
            <person name="Adriaenssens E.M."/>
            <person name="Foster-Nyarko E."/>
            <person name="Jarju S."/>
            <person name="Secka A."/>
            <person name="Antonio M."/>
            <person name="Oren A."/>
            <person name="Chaudhuri R.R."/>
            <person name="La Ragione R."/>
            <person name="Hildebrand F."/>
            <person name="Pallen M.J."/>
        </authorList>
    </citation>
    <scope>NUCLEOTIDE SEQUENCE</scope>
    <source>
        <strain evidence="4">G3-2149</strain>
    </source>
</reference>
<evidence type="ECO:0000256" key="2">
    <source>
        <dbReference type="RuleBase" id="RU003476"/>
    </source>
</evidence>
<sequence>MSYTYKYPRPAVTTDCVVFTQEEEPKVLLIQRGNEPYKGCWAFPGGFMNMEETAEECAVRELKEETGLTVNRIRQIGAYSKVNRDPRGRTISIAYLAIVDAPTAVSGMDDAAKAAWFPLSSLPDLAFDHQDIMADAIALFNRYTL</sequence>
<dbReference type="EMBL" id="JAHLFU010000235">
    <property type="protein sequence ID" value="MBU3854416.1"/>
    <property type="molecule type" value="Genomic_DNA"/>
</dbReference>
<accession>A0A9E2L8A8</accession>
<dbReference type="InterPro" id="IPR015797">
    <property type="entry name" value="NUDIX_hydrolase-like_dom_sf"/>
</dbReference>
<comment type="similarity">
    <text evidence="2">Belongs to the Nudix hydrolase family.</text>
</comment>
<dbReference type="InterPro" id="IPR000086">
    <property type="entry name" value="NUDIX_hydrolase_dom"/>
</dbReference>
<dbReference type="PANTHER" id="PTHR43736:SF1">
    <property type="entry name" value="DIHYDRONEOPTERIN TRIPHOSPHATE DIPHOSPHATASE"/>
    <property type="match status" value="1"/>
</dbReference>
<dbReference type="PRINTS" id="PR00502">
    <property type="entry name" value="NUDIXFAMILY"/>
</dbReference>
<name>A0A9E2L8A8_9BACT</name>
<dbReference type="PANTHER" id="PTHR43736">
    <property type="entry name" value="ADP-RIBOSE PYROPHOSPHATASE"/>
    <property type="match status" value="1"/>
</dbReference>
<dbReference type="InterPro" id="IPR020084">
    <property type="entry name" value="NUDIX_hydrolase_CS"/>
</dbReference>
<dbReference type="PROSITE" id="PS51462">
    <property type="entry name" value="NUDIX"/>
    <property type="match status" value="1"/>
</dbReference>
<protein>
    <submittedName>
        <fullName evidence="4">NUDIX hydrolase</fullName>
    </submittedName>
</protein>
<proteinExistence type="inferred from homology"/>
<dbReference type="InterPro" id="IPR020476">
    <property type="entry name" value="Nudix_hydrolase"/>
</dbReference>
<dbReference type="PROSITE" id="PS00893">
    <property type="entry name" value="NUDIX_BOX"/>
    <property type="match status" value="1"/>
</dbReference>
<dbReference type="SUPFAM" id="SSF55811">
    <property type="entry name" value="Nudix"/>
    <property type="match status" value="1"/>
</dbReference>
<dbReference type="Pfam" id="PF00293">
    <property type="entry name" value="NUDIX"/>
    <property type="match status" value="1"/>
</dbReference>
<dbReference type="GO" id="GO:0016787">
    <property type="term" value="F:hydrolase activity"/>
    <property type="evidence" value="ECO:0007669"/>
    <property type="project" value="UniProtKB-KW"/>
</dbReference>
<gene>
    <name evidence="4" type="ORF">H9789_11515</name>
</gene>